<evidence type="ECO:0000256" key="5">
    <source>
        <dbReference type="ARBA" id="ARBA00022679"/>
    </source>
</evidence>
<dbReference type="Proteomes" id="UP000824073">
    <property type="component" value="Unassembled WGS sequence"/>
</dbReference>
<evidence type="ECO:0000256" key="6">
    <source>
        <dbReference type="ARBA" id="ARBA00022723"/>
    </source>
</evidence>
<dbReference type="GO" id="GO:0046872">
    <property type="term" value="F:metal ion binding"/>
    <property type="evidence" value="ECO:0007669"/>
    <property type="project" value="UniProtKB-KW"/>
</dbReference>
<evidence type="ECO:0000256" key="7">
    <source>
        <dbReference type="ARBA" id="ARBA00022842"/>
    </source>
</evidence>
<dbReference type="SUPFAM" id="SSF48576">
    <property type="entry name" value="Terpenoid synthases"/>
    <property type="match status" value="1"/>
</dbReference>
<comment type="caution">
    <text evidence="13">The sequence shown here is derived from an EMBL/GenBank/DDBJ whole genome shotgun (WGS) entry which is preliminary data.</text>
</comment>
<evidence type="ECO:0000256" key="11">
    <source>
        <dbReference type="ARBA" id="ARBA00049399"/>
    </source>
</evidence>
<evidence type="ECO:0000256" key="2">
    <source>
        <dbReference type="ARBA" id="ARBA00006706"/>
    </source>
</evidence>
<dbReference type="SFLD" id="SFLDG01017">
    <property type="entry name" value="Polyprenyl_Transferase_Like"/>
    <property type="match status" value="1"/>
</dbReference>
<dbReference type="SFLD" id="SFLDS00005">
    <property type="entry name" value="Isoprenoid_Synthase_Type_I"/>
    <property type="match status" value="1"/>
</dbReference>
<evidence type="ECO:0000256" key="3">
    <source>
        <dbReference type="ARBA" id="ARBA00012439"/>
    </source>
</evidence>
<dbReference type="InterPro" id="IPR000092">
    <property type="entry name" value="Polyprenyl_synt"/>
</dbReference>
<dbReference type="PANTHER" id="PTHR43281">
    <property type="entry name" value="FARNESYL DIPHOSPHATE SYNTHASE"/>
    <property type="match status" value="1"/>
</dbReference>
<dbReference type="PROSITE" id="PS00723">
    <property type="entry name" value="POLYPRENYL_SYNTHASE_1"/>
    <property type="match status" value="1"/>
</dbReference>
<evidence type="ECO:0000256" key="1">
    <source>
        <dbReference type="ARBA" id="ARBA00001946"/>
    </source>
</evidence>
<organism evidence="13 14">
    <name type="scientific">Candidatus Ventrousia excrementavium</name>
    <dbReference type="NCBI Taxonomy" id="2840961"/>
    <lineage>
        <taxon>Bacteria</taxon>
        <taxon>Bacillati</taxon>
        <taxon>Bacillota</taxon>
        <taxon>Clostridia</taxon>
        <taxon>Eubacteriales</taxon>
        <taxon>Clostridiaceae</taxon>
        <taxon>Clostridiaceae incertae sedis</taxon>
        <taxon>Candidatus Ventrousia</taxon>
    </lineage>
</organism>
<name>A0A9D1LLY1_9CLOT</name>
<dbReference type="GO" id="GO:0005737">
    <property type="term" value="C:cytoplasm"/>
    <property type="evidence" value="ECO:0007669"/>
    <property type="project" value="UniProtKB-ARBA"/>
</dbReference>
<comment type="similarity">
    <text evidence="2 12">Belongs to the FPP/GGPP synthase family.</text>
</comment>
<evidence type="ECO:0000256" key="10">
    <source>
        <dbReference type="ARBA" id="ARBA00032873"/>
    </source>
</evidence>
<evidence type="ECO:0000256" key="9">
    <source>
        <dbReference type="ARBA" id="ARBA00032380"/>
    </source>
</evidence>
<dbReference type="EMBL" id="DVMR01000063">
    <property type="protein sequence ID" value="HIU44298.1"/>
    <property type="molecule type" value="Genomic_DNA"/>
</dbReference>
<dbReference type="PROSITE" id="PS00444">
    <property type="entry name" value="POLYPRENYL_SYNTHASE_2"/>
    <property type="match status" value="1"/>
</dbReference>
<dbReference type="InterPro" id="IPR033749">
    <property type="entry name" value="Polyprenyl_synt_CS"/>
</dbReference>
<dbReference type="NCBIfam" id="NF045485">
    <property type="entry name" value="FPPsyn"/>
    <property type="match status" value="1"/>
</dbReference>
<dbReference type="GO" id="GO:0004337">
    <property type="term" value="F:(2E,6E)-farnesyl diphosphate synthase activity"/>
    <property type="evidence" value="ECO:0007669"/>
    <property type="project" value="UniProtKB-EC"/>
</dbReference>
<proteinExistence type="inferred from homology"/>
<dbReference type="CDD" id="cd00685">
    <property type="entry name" value="Trans_IPPS_HT"/>
    <property type="match status" value="1"/>
</dbReference>
<comment type="catalytic activity">
    <reaction evidence="11">
        <text>isopentenyl diphosphate + (2E)-geranyl diphosphate = (2E,6E)-farnesyl diphosphate + diphosphate</text>
        <dbReference type="Rhea" id="RHEA:19361"/>
        <dbReference type="ChEBI" id="CHEBI:33019"/>
        <dbReference type="ChEBI" id="CHEBI:58057"/>
        <dbReference type="ChEBI" id="CHEBI:128769"/>
        <dbReference type="ChEBI" id="CHEBI:175763"/>
        <dbReference type="EC" id="2.5.1.10"/>
    </reaction>
</comment>
<keyword evidence="7" id="KW-0460">Magnesium</keyword>
<dbReference type="GO" id="GO:0016114">
    <property type="term" value="P:terpenoid biosynthetic process"/>
    <property type="evidence" value="ECO:0007669"/>
    <property type="project" value="UniProtKB-ARBA"/>
</dbReference>
<reference evidence="13" key="1">
    <citation type="submission" date="2020-10" db="EMBL/GenBank/DDBJ databases">
        <authorList>
            <person name="Gilroy R."/>
        </authorList>
    </citation>
    <scope>NUCLEOTIDE SEQUENCE</scope>
    <source>
        <strain evidence="13">CHK191-8634</strain>
    </source>
</reference>
<reference evidence="13" key="2">
    <citation type="journal article" date="2021" name="PeerJ">
        <title>Extensive microbial diversity within the chicken gut microbiome revealed by metagenomics and culture.</title>
        <authorList>
            <person name="Gilroy R."/>
            <person name="Ravi A."/>
            <person name="Getino M."/>
            <person name="Pursley I."/>
            <person name="Horton D.L."/>
            <person name="Alikhan N.F."/>
            <person name="Baker D."/>
            <person name="Gharbi K."/>
            <person name="Hall N."/>
            <person name="Watson M."/>
            <person name="Adriaenssens E.M."/>
            <person name="Foster-Nyarko E."/>
            <person name="Jarju S."/>
            <person name="Secka A."/>
            <person name="Antonio M."/>
            <person name="Oren A."/>
            <person name="Chaudhuri R.R."/>
            <person name="La Ragione R."/>
            <person name="Hildebrand F."/>
            <person name="Pallen M.J."/>
        </authorList>
    </citation>
    <scope>NUCLEOTIDE SEQUENCE</scope>
    <source>
        <strain evidence="13">CHK191-8634</strain>
    </source>
</reference>
<evidence type="ECO:0000256" key="4">
    <source>
        <dbReference type="ARBA" id="ARBA00015100"/>
    </source>
</evidence>
<dbReference type="InterPro" id="IPR008949">
    <property type="entry name" value="Isoprenoid_synthase_dom_sf"/>
</dbReference>
<gene>
    <name evidence="13" type="ORF">IAB67_08400</name>
</gene>
<evidence type="ECO:0000313" key="14">
    <source>
        <dbReference type="Proteomes" id="UP000824073"/>
    </source>
</evidence>
<comment type="cofactor">
    <cofactor evidence="1">
        <name>Mg(2+)</name>
        <dbReference type="ChEBI" id="CHEBI:18420"/>
    </cofactor>
</comment>
<evidence type="ECO:0000313" key="13">
    <source>
        <dbReference type="EMBL" id="HIU44298.1"/>
    </source>
</evidence>
<keyword evidence="6" id="KW-0479">Metal-binding</keyword>
<protein>
    <recommendedName>
        <fullName evidence="4">Farnesyl diphosphate synthase</fullName>
        <ecNumber evidence="3">2.5.1.10</ecNumber>
    </recommendedName>
    <alternativeName>
        <fullName evidence="10">(2E,6E)-farnesyl diphosphate synthase</fullName>
    </alternativeName>
    <alternativeName>
        <fullName evidence="9">Geranyltranstransferase</fullName>
    </alternativeName>
</protein>
<dbReference type="Gene3D" id="1.10.600.10">
    <property type="entry name" value="Farnesyl Diphosphate Synthase"/>
    <property type="match status" value="1"/>
</dbReference>
<evidence type="ECO:0000256" key="8">
    <source>
        <dbReference type="ARBA" id="ARBA00023229"/>
    </source>
</evidence>
<sequence>MMFKQQLAEYARLIEAALDKFLPDSSMPQKRVVDAARYSLLGGGKRLRPALLLEFYQLCGGRADEALPFACALEMIHTYSLIHDDLPCMDDDDLRRGRATCHKAFDEWTAVLAGDALLNRAYEVMADAAIDFPRPQDAVRAMNHIAHCAGLYGMVGGQTMDLQMEAGRLGADNLEQMVSLKTGALLSAACVGGCLLAGASQEQCQAAEQYARSFGLAFQIRDDVLDAEGSEQELGKTIGSDEKDGKTTYLTVCGPEECRRRIDALTQEALQAVQSFPDSAFLCELAWWLADRTS</sequence>
<dbReference type="EC" id="2.5.1.10" evidence="3"/>
<dbReference type="PANTHER" id="PTHR43281:SF1">
    <property type="entry name" value="FARNESYL DIPHOSPHATE SYNTHASE"/>
    <property type="match status" value="1"/>
</dbReference>
<dbReference type="FunFam" id="1.10.600.10:FF:000001">
    <property type="entry name" value="Geranylgeranyl diphosphate synthase"/>
    <property type="match status" value="1"/>
</dbReference>
<evidence type="ECO:0000256" key="12">
    <source>
        <dbReference type="RuleBase" id="RU004466"/>
    </source>
</evidence>
<dbReference type="AlphaFoldDB" id="A0A9D1LLY1"/>
<dbReference type="Pfam" id="PF00348">
    <property type="entry name" value="polyprenyl_synt"/>
    <property type="match status" value="1"/>
</dbReference>
<keyword evidence="8" id="KW-0414">Isoprene biosynthesis</keyword>
<keyword evidence="5 12" id="KW-0808">Transferase</keyword>
<accession>A0A9D1LLY1</accession>
<dbReference type="InterPro" id="IPR053378">
    <property type="entry name" value="Prenyl_diphosphate_synthase"/>
</dbReference>